<evidence type="ECO:0000313" key="8">
    <source>
        <dbReference type="EMBL" id="MCM6772065.1"/>
    </source>
</evidence>
<dbReference type="RefSeq" id="WP_251908942.1">
    <property type="nucleotide sequence ID" value="NZ_JAMRXG010000001.1"/>
</dbReference>
<feature type="domain" description="HTH luxR-type" evidence="6">
    <location>
        <begin position="144"/>
        <end position="209"/>
    </location>
</feature>
<keyword evidence="2" id="KW-0805">Transcription regulation</keyword>
<dbReference type="Pfam" id="PF00196">
    <property type="entry name" value="GerE"/>
    <property type="match status" value="1"/>
</dbReference>
<reference evidence="8" key="1">
    <citation type="submission" date="2022-06" db="EMBL/GenBank/DDBJ databases">
        <title>Novel species in genus nocardia.</title>
        <authorList>
            <person name="Li F."/>
        </authorList>
    </citation>
    <scope>NUCLEOTIDE SEQUENCE</scope>
    <source>
        <strain evidence="8">CDC141</strain>
    </source>
</reference>
<dbReference type="PANTHER" id="PTHR43214:SF24">
    <property type="entry name" value="TRANSCRIPTIONAL REGULATORY PROTEIN NARL-RELATED"/>
    <property type="match status" value="1"/>
</dbReference>
<dbReference type="GO" id="GO:0006355">
    <property type="term" value="P:regulation of DNA-templated transcription"/>
    <property type="evidence" value="ECO:0007669"/>
    <property type="project" value="InterPro"/>
</dbReference>
<dbReference type="SMART" id="SM00448">
    <property type="entry name" value="REC"/>
    <property type="match status" value="1"/>
</dbReference>
<organism evidence="8 9">
    <name type="scientific">Nocardia pulmonis</name>
    <dbReference type="NCBI Taxonomy" id="2951408"/>
    <lineage>
        <taxon>Bacteria</taxon>
        <taxon>Bacillati</taxon>
        <taxon>Actinomycetota</taxon>
        <taxon>Actinomycetes</taxon>
        <taxon>Mycobacteriales</taxon>
        <taxon>Nocardiaceae</taxon>
        <taxon>Nocardia</taxon>
    </lineage>
</organism>
<dbReference type="InterPro" id="IPR039420">
    <property type="entry name" value="WalR-like"/>
</dbReference>
<proteinExistence type="predicted"/>
<evidence type="ECO:0000256" key="4">
    <source>
        <dbReference type="ARBA" id="ARBA00023163"/>
    </source>
</evidence>
<keyword evidence="1 5" id="KW-0597">Phosphoprotein</keyword>
<dbReference type="GO" id="GO:0003677">
    <property type="term" value="F:DNA binding"/>
    <property type="evidence" value="ECO:0007669"/>
    <property type="project" value="UniProtKB-KW"/>
</dbReference>
<evidence type="ECO:0000256" key="3">
    <source>
        <dbReference type="ARBA" id="ARBA00023125"/>
    </source>
</evidence>
<keyword evidence="4" id="KW-0804">Transcription</keyword>
<name>A0A9X2E3A6_9NOCA</name>
<evidence type="ECO:0000259" key="7">
    <source>
        <dbReference type="PROSITE" id="PS50110"/>
    </source>
</evidence>
<evidence type="ECO:0000313" key="9">
    <source>
        <dbReference type="Proteomes" id="UP001139157"/>
    </source>
</evidence>
<dbReference type="Pfam" id="PF00072">
    <property type="entry name" value="Response_reg"/>
    <property type="match status" value="1"/>
</dbReference>
<dbReference type="InterPro" id="IPR058245">
    <property type="entry name" value="NreC/VraR/RcsB-like_REC"/>
</dbReference>
<dbReference type="PROSITE" id="PS50043">
    <property type="entry name" value="HTH_LUXR_2"/>
    <property type="match status" value="1"/>
</dbReference>
<dbReference type="Gene3D" id="3.40.50.2300">
    <property type="match status" value="1"/>
</dbReference>
<protein>
    <submittedName>
        <fullName evidence="8">Response regulator transcription factor</fullName>
    </submittedName>
</protein>
<dbReference type="GO" id="GO:0000160">
    <property type="term" value="P:phosphorelay signal transduction system"/>
    <property type="evidence" value="ECO:0007669"/>
    <property type="project" value="InterPro"/>
</dbReference>
<dbReference type="InterPro" id="IPR001789">
    <property type="entry name" value="Sig_transdc_resp-reg_receiver"/>
</dbReference>
<dbReference type="Proteomes" id="UP001139157">
    <property type="component" value="Unassembled WGS sequence"/>
</dbReference>
<dbReference type="SUPFAM" id="SSF46894">
    <property type="entry name" value="C-terminal effector domain of the bipartite response regulators"/>
    <property type="match status" value="1"/>
</dbReference>
<dbReference type="SUPFAM" id="SSF52172">
    <property type="entry name" value="CheY-like"/>
    <property type="match status" value="1"/>
</dbReference>
<dbReference type="CDD" id="cd06170">
    <property type="entry name" value="LuxR_C_like"/>
    <property type="match status" value="1"/>
</dbReference>
<dbReference type="SMART" id="SM00421">
    <property type="entry name" value="HTH_LUXR"/>
    <property type="match status" value="1"/>
</dbReference>
<feature type="domain" description="Response regulatory" evidence="7">
    <location>
        <begin position="3"/>
        <end position="119"/>
    </location>
</feature>
<evidence type="ECO:0000256" key="2">
    <source>
        <dbReference type="ARBA" id="ARBA00023015"/>
    </source>
</evidence>
<accession>A0A9X2E3A6</accession>
<dbReference type="InterPro" id="IPR000792">
    <property type="entry name" value="Tscrpt_reg_LuxR_C"/>
</dbReference>
<keyword evidence="3" id="KW-0238">DNA-binding</keyword>
<dbReference type="PROSITE" id="PS50110">
    <property type="entry name" value="RESPONSE_REGULATORY"/>
    <property type="match status" value="1"/>
</dbReference>
<keyword evidence="9" id="KW-1185">Reference proteome</keyword>
<dbReference type="PANTHER" id="PTHR43214">
    <property type="entry name" value="TWO-COMPONENT RESPONSE REGULATOR"/>
    <property type="match status" value="1"/>
</dbReference>
<dbReference type="CDD" id="cd17535">
    <property type="entry name" value="REC_NarL-like"/>
    <property type="match status" value="1"/>
</dbReference>
<dbReference type="InterPro" id="IPR016032">
    <property type="entry name" value="Sig_transdc_resp-reg_C-effctor"/>
</dbReference>
<feature type="modified residue" description="4-aspartylphosphate" evidence="5">
    <location>
        <position position="54"/>
    </location>
</feature>
<dbReference type="EMBL" id="JAMRXG010000001">
    <property type="protein sequence ID" value="MCM6772065.1"/>
    <property type="molecule type" value="Genomic_DNA"/>
</dbReference>
<evidence type="ECO:0000256" key="5">
    <source>
        <dbReference type="PROSITE-ProRule" id="PRU00169"/>
    </source>
</evidence>
<dbReference type="PRINTS" id="PR00038">
    <property type="entry name" value="HTHLUXR"/>
</dbReference>
<evidence type="ECO:0000259" key="6">
    <source>
        <dbReference type="PROSITE" id="PS50043"/>
    </source>
</evidence>
<dbReference type="InterPro" id="IPR011006">
    <property type="entry name" value="CheY-like_superfamily"/>
</dbReference>
<comment type="caution">
    <text evidence="8">The sequence shown here is derived from an EMBL/GenBank/DDBJ whole genome shotgun (WGS) entry which is preliminary data.</text>
</comment>
<gene>
    <name evidence="8" type="ORF">NDR86_01095</name>
</gene>
<dbReference type="AlphaFoldDB" id="A0A9X2E3A6"/>
<sequence>MVRIFLVDDHEVVRMGLRGLIDAQPDLETVGEAGSCAEALATLPRSEADVAVLDVRLPDGSGIELCRELRERMPGLRSLILTSFTDEQAVIGAVLAGANGYVLKDIDADRLLDTLRTVAAGRALLDVRATEILMNRMRAEAEQRRGPLGELTQRERELLRWLGEGLTNREIAGRMFLSERTVKNYVSQLLHKLGLDRRIQAAIMATKLGLSPGDPGSGRAR</sequence>
<evidence type="ECO:0000256" key="1">
    <source>
        <dbReference type="ARBA" id="ARBA00022553"/>
    </source>
</evidence>